<evidence type="ECO:0000256" key="1">
    <source>
        <dbReference type="ARBA" id="ARBA00001954"/>
    </source>
</evidence>
<protein>
    <submittedName>
        <fullName evidence="2">Uncharacterized protein</fullName>
    </submittedName>
</protein>
<comment type="cofactor">
    <cofactor evidence="1">
        <name>Fe(2+)</name>
        <dbReference type="ChEBI" id="CHEBI:29033"/>
    </cofactor>
</comment>
<sequence>MHKCRPCGCKGIRTCLLCEQQYGIASTYSQSKGKSYAYCYRCQKAWSDWDGVVVRDCRDHGGESISIRGIYVLPNFITNKEKEIILEGMNNENWDPSQSGRRKQNYGPKCNFKKRKIQIGNFNGFPSYSKLIHDKFKTLPILKNYSVIEQCTLEYDPNRGASIDPHIDDCWIWGERIVTVNVLGDTFLSLSKYRGDKTKYNLDQVALYPRILDSNENVLEASKSQPFSFNDCLLEEDNEKSDPIIRVFMPEMSLIILYGSARYEWEHCIPREDIKHLRICLAFREFTPPYLPGGESESKGSDILKMSNEFW</sequence>
<dbReference type="InterPro" id="IPR037151">
    <property type="entry name" value="AlkB-like_sf"/>
</dbReference>
<proteinExistence type="predicted"/>
<dbReference type="EMBL" id="JAWJWE010000037">
    <property type="protein sequence ID" value="KAK6625398.1"/>
    <property type="molecule type" value="Genomic_DNA"/>
</dbReference>
<dbReference type="GO" id="GO:0070988">
    <property type="term" value="P:demethylation"/>
    <property type="evidence" value="ECO:0007669"/>
    <property type="project" value="InterPro"/>
</dbReference>
<gene>
    <name evidence="2" type="ORF">RUM43_005695</name>
</gene>
<dbReference type="Proteomes" id="UP001372834">
    <property type="component" value="Unassembled WGS sequence"/>
</dbReference>
<organism evidence="2 3">
    <name type="scientific">Polyplax serrata</name>
    <name type="common">Common mouse louse</name>
    <dbReference type="NCBI Taxonomy" id="468196"/>
    <lineage>
        <taxon>Eukaryota</taxon>
        <taxon>Metazoa</taxon>
        <taxon>Ecdysozoa</taxon>
        <taxon>Arthropoda</taxon>
        <taxon>Hexapoda</taxon>
        <taxon>Insecta</taxon>
        <taxon>Pterygota</taxon>
        <taxon>Neoptera</taxon>
        <taxon>Paraneoptera</taxon>
        <taxon>Psocodea</taxon>
        <taxon>Troctomorpha</taxon>
        <taxon>Phthiraptera</taxon>
        <taxon>Anoplura</taxon>
        <taxon>Polyplacidae</taxon>
        <taxon>Polyplax</taxon>
    </lineage>
</organism>
<dbReference type="GO" id="GO:0032451">
    <property type="term" value="F:demethylase activity"/>
    <property type="evidence" value="ECO:0007669"/>
    <property type="project" value="TreeGrafter"/>
</dbReference>
<comment type="caution">
    <text evidence="2">The sequence shown here is derived from an EMBL/GenBank/DDBJ whole genome shotgun (WGS) entry which is preliminary data.</text>
</comment>
<dbReference type="PANTHER" id="PTHR12463:SF0">
    <property type="entry name" value="ALPHA-KETOGLUTARATE-DEPENDENT DIOXYGENASE ALKB HOMOLOG 4"/>
    <property type="match status" value="1"/>
</dbReference>
<dbReference type="GO" id="GO:0016491">
    <property type="term" value="F:oxidoreductase activity"/>
    <property type="evidence" value="ECO:0007669"/>
    <property type="project" value="TreeGrafter"/>
</dbReference>
<dbReference type="AlphaFoldDB" id="A0AAN8NRP7"/>
<evidence type="ECO:0000313" key="2">
    <source>
        <dbReference type="EMBL" id="KAK6625398.1"/>
    </source>
</evidence>
<dbReference type="SUPFAM" id="SSF51197">
    <property type="entry name" value="Clavaminate synthase-like"/>
    <property type="match status" value="1"/>
</dbReference>
<evidence type="ECO:0000313" key="3">
    <source>
        <dbReference type="Proteomes" id="UP001372834"/>
    </source>
</evidence>
<dbReference type="PANTHER" id="PTHR12463">
    <property type="entry name" value="OXYGENASE-RELATED"/>
    <property type="match status" value="1"/>
</dbReference>
<reference evidence="2 3" key="1">
    <citation type="submission" date="2023-10" db="EMBL/GenBank/DDBJ databases">
        <title>Genomes of two closely related lineages of the louse Polyplax serrata with different host specificities.</title>
        <authorList>
            <person name="Martinu J."/>
            <person name="Tarabai H."/>
            <person name="Stefka J."/>
            <person name="Hypsa V."/>
        </authorList>
    </citation>
    <scope>NUCLEOTIDE SEQUENCE [LARGE SCALE GENOMIC DNA]</scope>
    <source>
        <strain evidence="2">HR10_N</strain>
    </source>
</reference>
<accession>A0AAN8NRP7</accession>
<name>A0AAN8NRP7_POLSC</name>
<dbReference type="InterPro" id="IPR032857">
    <property type="entry name" value="ALKBH4"/>
</dbReference>
<dbReference type="Gene3D" id="2.60.120.590">
    <property type="entry name" value="Alpha-ketoglutarate-dependent dioxygenase AlkB-like"/>
    <property type="match status" value="1"/>
</dbReference>